<dbReference type="AlphaFoldDB" id="A0A6C0LYJ9"/>
<organism evidence="1">
    <name type="scientific">viral metagenome</name>
    <dbReference type="NCBI Taxonomy" id="1070528"/>
    <lineage>
        <taxon>unclassified sequences</taxon>
        <taxon>metagenomes</taxon>
        <taxon>organismal metagenomes</taxon>
    </lineage>
</organism>
<name>A0A6C0LYJ9_9ZZZZ</name>
<dbReference type="Gene3D" id="3.40.630.40">
    <property type="entry name" value="Zn-dependent exopeptidases"/>
    <property type="match status" value="1"/>
</dbReference>
<dbReference type="EMBL" id="MN740609">
    <property type="protein sequence ID" value="QHU35460.1"/>
    <property type="molecule type" value="Genomic_DNA"/>
</dbReference>
<sequence length="192" mass="21520">MGHKYRVTIITAPHAVCDVGRSRRPHPCDVVSAPYAREIHRLVGMSSKSQYYEANIPRFGTAEACDLNRVDCYHTPYQIAVRDAMSTATIPWLHLDIHSFPNREFRGADVAILYLRGNEHVARDIKHQLENDVQKSLIVSVVEASDANALILYSQRLYGGTSLLLEFNEDTIPPGTSIFTLVTQSIAQWVLG</sequence>
<proteinExistence type="predicted"/>
<evidence type="ECO:0000313" key="1">
    <source>
        <dbReference type="EMBL" id="QHU35460.1"/>
    </source>
</evidence>
<reference evidence="1" key="1">
    <citation type="journal article" date="2020" name="Nature">
        <title>Giant virus diversity and host interactions through global metagenomics.</title>
        <authorList>
            <person name="Schulz F."/>
            <person name="Roux S."/>
            <person name="Paez-Espino D."/>
            <person name="Jungbluth S."/>
            <person name="Walsh D.A."/>
            <person name="Denef V.J."/>
            <person name="McMahon K.D."/>
            <person name="Konstantinidis K.T."/>
            <person name="Eloe-Fadrosh E.A."/>
            <person name="Kyrpides N.C."/>
            <person name="Woyke T."/>
        </authorList>
    </citation>
    <scope>NUCLEOTIDE SEQUENCE</scope>
    <source>
        <strain evidence="1">GVMAG-S-1029409-49</strain>
    </source>
</reference>
<protein>
    <recommendedName>
        <fullName evidence="2">N-formylglutamate amidohydrolase</fullName>
    </recommendedName>
</protein>
<accession>A0A6C0LYJ9</accession>
<evidence type="ECO:0008006" key="2">
    <source>
        <dbReference type="Google" id="ProtNLM"/>
    </source>
</evidence>